<dbReference type="GO" id="GO:0006508">
    <property type="term" value="P:proteolysis"/>
    <property type="evidence" value="ECO:0007669"/>
    <property type="project" value="InterPro"/>
</dbReference>
<dbReference type="InterPro" id="IPR045051">
    <property type="entry name" value="SBT"/>
</dbReference>
<dbReference type="Gene3D" id="3.50.30.30">
    <property type="match status" value="1"/>
</dbReference>
<accession>A0A6J5XIR9</accession>
<gene>
    <name evidence="4" type="ORF">ORAREDHAP_LOCUS36810</name>
</gene>
<dbReference type="Gene3D" id="3.40.50.200">
    <property type="entry name" value="Peptidase S8/S53 domain"/>
    <property type="match status" value="2"/>
</dbReference>
<dbReference type="GO" id="GO:0004252">
    <property type="term" value="F:serine-type endopeptidase activity"/>
    <property type="evidence" value="ECO:0007669"/>
    <property type="project" value="InterPro"/>
</dbReference>
<proteinExistence type="inferred from homology"/>
<evidence type="ECO:0000256" key="2">
    <source>
        <dbReference type="ARBA" id="ARBA00011073"/>
    </source>
</evidence>
<dbReference type="InterPro" id="IPR036852">
    <property type="entry name" value="Peptidase_S8/S53_dom_sf"/>
</dbReference>
<dbReference type="OrthoDB" id="206201at2759"/>
<evidence type="ECO:0000256" key="1">
    <source>
        <dbReference type="ARBA" id="ARBA00004613"/>
    </source>
</evidence>
<sequence length="277" mass="30371">MNSPRAQIGHGTTVASIAAGNYIDKVSYFGYANETSRQNAIVDGVDVIINISLGMEESTMLTNVILIGTFAAMEKGIIVSCAAGNEGPSSTVYNGRHHRSIACRVHISWKWNENRRTIKICWNTSLLNVPLVHTKLQSPCNNSHKLTDLACHGVVVCDDGYNATKQVEEISSSQVLGAILISNSEVEYVSCACTFISVQDGNVLMNYVESTNMPLVNMTFQVCRIMRHDRGPSHVYVGIVKPDVMAPGSQILGARVPNKPAVYVQWLEFPSLAWLHF</sequence>
<keyword evidence="5" id="KW-1185">Reference proteome</keyword>
<dbReference type="GO" id="GO:0005576">
    <property type="term" value="C:extracellular region"/>
    <property type="evidence" value="ECO:0007669"/>
    <property type="project" value="UniProtKB-SubCell"/>
</dbReference>
<evidence type="ECO:0008006" key="6">
    <source>
        <dbReference type="Google" id="ProtNLM"/>
    </source>
</evidence>
<dbReference type="PANTHER" id="PTHR10795">
    <property type="entry name" value="PROPROTEIN CONVERTASE SUBTILISIN/KEXIN"/>
    <property type="match status" value="1"/>
</dbReference>
<dbReference type="Proteomes" id="UP000507245">
    <property type="component" value="Unassembled WGS sequence"/>
</dbReference>
<protein>
    <recommendedName>
        <fullName evidence="6">Peptidase S8/S53 domain-containing protein</fullName>
    </recommendedName>
</protein>
<name>A0A6J5XIR9_PRUAR</name>
<dbReference type="AlphaFoldDB" id="A0A6J5XIR9"/>
<dbReference type="EMBL" id="CAEKKB010000006">
    <property type="protein sequence ID" value="CAB4313579.1"/>
    <property type="molecule type" value="Genomic_DNA"/>
</dbReference>
<comment type="similarity">
    <text evidence="2">Belongs to the peptidase S8 family.</text>
</comment>
<evidence type="ECO:0000256" key="3">
    <source>
        <dbReference type="ARBA" id="ARBA00022729"/>
    </source>
</evidence>
<reference evidence="5" key="1">
    <citation type="journal article" date="2020" name="Genome Biol.">
        <title>Gamete binning: chromosome-level and haplotype-resolved genome assembly enabled by high-throughput single-cell sequencing of gamete genomes.</title>
        <authorList>
            <person name="Campoy J.A."/>
            <person name="Sun H."/>
            <person name="Goel M."/>
            <person name="Jiao W.-B."/>
            <person name="Folz-Donahue K."/>
            <person name="Wang N."/>
            <person name="Rubio M."/>
            <person name="Liu C."/>
            <person name="Kukat C."/>
            <person name="Ruiz D."/>
            <person name="Huettel B."/>
            <person name="Schneeberger K."/>
        </authorList>
    </citation>
    <scope>NUCLEOTIDE SEQUENCE [LARGE SCALE GENOMIC DNA]</scope>
    <source>
        <strain evidence="5">cv. Rojo Pasion</strain>
    </source>
</reference>
<dbReference type="SUPFAM" id="SSF52743">
    <property type="entry name" value="Subtilisin-like"/>
    <property type="match status" value="1"/>
</dbReference>
<organism evidence="4 5">
    <name type="scientific">Prunus armeniaca</name>
    <name type="common">Apricot</name>
    <name type="synonym">Armeniaca vulgaris</name>
    <dbReference type="NCBI Taxonomy" id="36596"/>
    <lineage>
        <taxon>Eukaryota</taxon>
        <taxon>Viridiplantae</taxon>
        <taxon>Streptophyta</taxon>
        <taxon>Embryophyta</taxon>
        <taxon>Tracheophyta</taxon>
        <taxon>Spermatophyta</taxon>
        <taxon>Magnoliopsida</taxon>
        <taxon>eudicotyledons</taxon>
        <taxon>Gunneridae</taxon>
        <taxon>Pentapetalae</taxon>
        <taxon>rosids</taxon>
        <taxon>fabids</taxon>
        <taxon>Rosales</taxon>
        <taxon>Rosaceae</taxon>
        <taxon>Amygdaloideae</taxon>
        <taxon>Amygdaleae</taxon>
        <taxon>Prunus</taxon>
    </lineage>
</organism>
<comment type="subcellular location">
    <subcellularLocation>
        <location evidence="1">Secreted</location>
    </subcellularLocation>
</comment>
<keyword evidence="3" id="KW-0732">Signal</keyword>
<evidence type="ECO:0000313" key="5">
    <source>
        <dbReference type="Proteomes" id="UP000507245"/>
    </source>
</evidence>
<evidence type="ECO:0000313" key="4">
    <source>
        <dbReference type="EMBL" id="CAB4313579.1"/>
    </source>
</evidence>